<sequence length="208" mass="23313">MEANDPRSIFGFRLLMVPTGIWQVLQQLYGNLTAAQQEEIYSWCYDTLNEHWRLGVLHTLQAIWNRRCRSRDETLDNSICRATALLRGRLHQGRLTLREVVLTGTQDAAVCRAAWVVHVAFAASSGRLTEELCWRDDRESTILFFDGGARGNPGPGGAGSIIIVGGMATKPPAILWMDGQRLARSRRHNKQRGRIQGSSIWSQESPGL</sequence>
<dbReference type="GO" id="GO:0003676">
    <property type="term" value="F:nucleic acid binding"/>
    <property type="evidence" value="ECO:0007669"/>
    <property type="project" value="InterPro"/>
</dbReference>
<feature type="domain" description="RNase H type-1" evidence="2">
    <location>
        <begin position="137"/>
        <end position="208"/>
    </location>
</feature>
<dbReference type="InterPro" id="IPR002156">
    <property type="entry name" value="RNaseH_domain"/>
</dbReference>
<evidence type="ECO:0000256" key="1">
    <source>
        <dbReference type="SAM" id="MobiDB-lite"/>
    </source>
</evidence>
<organism evidence="3 4">
    <name type="scientific">Peronospora destructor</name>
    <dbReference type="NCBI Taxonomy" id="86335"/>
    <lineage>
        <taxon>Eukaryota</taxon>
        <taxon>Sar</taxon>
        <taxon>Stramenopiles</taxon>
        <taxon>Oomycota</taxon>
        <taxon>Peronosporomycetes</taxon>
        <taxon>Peronosporales</taxon>
        <taxon>Peronosporaceae</taxon>
        <taxon>Peronospora</taxon>
    </lineage>
</organism>
<protein>
    <recommendedName>
        <fullName evidence="2">RNase H type-1 domain-containing protein</fullName>
    </recommendedName>
</protein>
<dbReference type="PROSITE" id="PS50879">
    <property type="entry name" value="RNASE_H_1"/>
    <property type="match status" value="1"/>
</dbReference>
<feature type="region of interest" description="Disordered" evidence="1">
    <location>
        <begin position="186"/>
        <end position="208"/>
    </location>
</feature>
<dbReference type="EMBL" id="CANTFM010000534">
    <property type="protein sequence ID" value="CAI5724437.1"/>
    <property type="molecule type" value="Genomic_DNA"/>
</dbReference>
<evidence type="ECO:0000313" key="4">
    <source>
        <dbReference type="Proteomes" id="UP001162029"/>
    </source>
</evidence>
<dbReference type="AlphaFoldDB" id="A0AAV0TNJ5"/>
<comment type="caution">
    <text evidence="3">The sequence shown here is derived from an EMBL/GenBank/DDBJ whole genome shotgun (WGS) entry which is preliminary data.</text>
</comment>
<evidence type="ECO:0000313" key="3">
    <source>
        <dbReference type="EMBL" id="CAI5724437.1"/>
    </source>
</evidence>
<accession>A0AAV0TNJ5</accession>
<name>A0AAV0TNJ5_9STRA</name>
<feature type="compositionally biased region" description="Polar residues" evidence="1">
    <location>
        <begin position="196"/>
        <end position="208"/>
    </location>
</feature>
<gene>
    <name evidence="3" type="ORF">PDE001_LOCUS3126</name>
</gene>
<evidence type="ECO:0000259" key="2">
    <source>
        <dbReference type="PROSITE" id="PS50879"/>
    </source>
</evidence>
<dbReference type="Proteomes" id="UP001162029">
    <property type="component" value="Unassembled WGS sequence"/>
</dbReference>
<proteinExistence type="predicted"/>
<reference evidence="3" key="1">
    <citation type="submission" date="2022-12" db="EMBL/GenBank/DDBJ databases">
        <authorList>
            <person name="Webb A."/>
        </authorList>
    </citation>
    <scope>NUCLEOTIDE SEQUENCE</scope>
    <source>
        <strain evidence="3">Pd1</strain>
    </source>
</reference>
<keyword evidence="4" id="KW-1185">Reference proteome</keyword>
<dbReference type="GO" id="GO:0004523">
    <property type="term" value="F:RNA-DNA hybrid ribonuclease activity"/>
    <property type="evidence" value="ECO:0007669"/>
    <property type="project" value="InterPro"/>
</dbReference>